<dbReference type="Proteomes" id="UP000198734">
    <property type="component" value="Unassembled WGS sequence"/>
</dbReference>
<dbReference type="PANTHER" id="PTHR10963:SF55">
    <property type="entry name" value="GLYCOSIDE HYDROLASE FAMILY 16 PROTEIN"/>
    <property type="match status" value="1"/>
</dbReference>
<dbReference type="GO" id="GO:0005975">
    <property type="term" value="P:carbohydrate metabolic process"/>
    <property type="evidence" value="ECO:0007669"/>
    <property type="project" value="InterPro"/>
</dbReference>
<dbReference type="OrthoDB" id="9809583at2"/>
<dbReference type="Gene3D" id="2.60.120.200">
    <property type="match status" value="1"/>
</dbReference>
<dbReference type="PANTHER" id="PTHR10963">
    <property type="entry name" value="GLYCOSYL HYDROLASE-RELATED"/>
    <property type="match status" value="1"/>
</dbReference>
<gene>
    <name evidence="3" type="ORF">SAMN05421670_1140</name>
</gene>
<evidence type="ECO:0000259" key="2">
    <source>
        <dbReference type="PROSITE" id="PS51762"/>
    </source>
</evidence>
<dbReference type="AlphaFoldDB" id="A0A1I5W7F9"/>
<proteinExistence type="inferred from homology"/>
<evidence type="ECO:0000313" key="4">
    <source>
        <dbReference type="Proteomes" id="UP000198734"/>
    </source>
</evidence>
<comment type="similarity">
    <text evidence="1">Belongs to the glycosyl hydrolase 16 family.</text>
</comment>
<sequence>MRSIKYLILIFVICLYGCSEQNTNPPSQDSVENQLIQVSKEDFSTEDIPKYDYYAKQGWTLTFQDEFDDLEVSSKKWNKLNSGYKDHGRKHHYLPEQVSSSSGTLKLQVGNKPFQSYPYRSGAVTTQGLHEQLYGKFEIRAKLPVGQGLLPAIWLLPTNHAAFPEIDIVEMLGQLPNEIWHVGHSGPGKREYQVTNINGSQWHLYTLDWTKEEIIFSIDEIERFRIKNFAHTSMYLLMNVTVGGVWVGDPDKETKFPSYMEVDYVRIYSKNN</sequence>
<dbReference type="Pfam" id="PF00722">
    <property type="entry name" value="Glyco_hydro_16"/>
    <property type="match status" value="1"/>
</dbReference>
<protein>
    <submittedName>
        <fullName evidence="3">Glycosyl hydrolases family 16</fullName>
    </submittedName>
</protein>
<accession>A0A1I5W7F9</accession>
<reference evidence="4" key="1">
    <citation type="submission" date="2016-10" db="EMBL/GenBank/DDBJ databases">
        <authorList>
            <person name="Varghese N."/>
            <person name="Submissions S."/>
        </authorList>
    </citation>
    <scope>NUCLEOTIDE SEQUENCE [LARGE SCALE GENOMIC DNA]</scope>
    <source>
        <strain evidence="4">DSM 11706</strain>
    </source>
</reference>
<keyword evidence="3" id="KW-0378">Hydrolase</keyword>
<dbReference type="InterPro" id="IPR050546">
    <property type="entry name" value="Glycosyl_Hydrlase_16"/>
</dbReference>
<dbReference type="GO" id="GO:0004553">
    <property type="term" value="F:hydrolase activity, hydrolyzing O-glycosyl compounds"/>
    <property type="evidence" value="ECO:0007669"/>
    <property type="project" value="InterPro"/>
</dbReference>
<feature type="domain" description="GH16" evidence="2">
    <location>
        <begin position="41"/>
        <end position="272"/>
    </location>
</feature>
<dbReference type="EMBL" id="FOXU01000001">
    <property type="protein sequence ID" value="SFQ15680.1"/>
    <property type="molecule type" value="Genomic_DNA"/>
</dbReference>
<dbReference type="STRING" id="126156.SAMN05421670_1140"/>
<keyword evidence="4" id="KW-1185">Reference proteome</keyword>
<dbReference type="CDD" id="cd08023">
    <property type="entry name" value="GH16_laminarinase_like"/>
    <property type="match status" value="1"/>
</dbReference>
<dbReference type="InterPro" id="IPR013320">
    <property type="entry name" value="ConA-like_dom_sf"/>
</dbReference>
<dbReference type="PROSITE" id="PS51762">
    <property type="entry name" value="GH16_2"/>
    <property type="match status" value="1"/>
</dbReference>
<evidence type="ECO:0000256" key="1">
    <source>
        <dbReference type="ARBA" id="ARBA00006865"/>
    </source>
</evidence>
<dbReference type="InterPro" id="IPR000757">
    <property type="entry name" value="Beta-glucanase-like"/>
</dbReference>
<evidence type="ECO:0000313" key="3">
    <source>
        <dbReference type="EMBL" id="SFQ15680.1"/>
    </source>
</evidence>
<organism evidence="3 4">
    <name type="scientific">Psychrobacillus psychrotolerans</name>
    <dbReference type="NCBI Taxonomy" id="126156"/>
    <lineage>
        <taxon>Bacteria</taxon>
        <taxon>Bacillati</taxon>
        <taxon>Bacillota</taxon>
        <taxon>Bacilli</taxon>
        <taxon>Bacillales</taxon>
        <taxon>Bacillaceae</taxon>
        <taxon>Psychrobacillus</taxon>
    </lineage>
</organism>
<name>A0A1I5W7F9_9BACI</name>
<dbReference type="SUPFAM" id="SSF49899">
    <property type="entry name" value="Concanavalin A-like lectins/glucanases"/>
    <property type="match status" value="1"/>
</dbReference>